<evidence type="ECO:0000256" key="6">
    <source>
        <dbReference type="SAM" id="Phobius"/>
    </source>
</evidence>
<feature type="transmembrane region" description="Helical" evidence="6">
    <location>
        <begin position="260"/>
        <end position="277"/>
    </location>
</feature>
<sequence>MPVVDSVPAPSAATGAPATVGPVRHRDLPRLAGDLVRLVRPTHWVKSLLVVPIALVEVTAWSPAVLVRLGGAVLAFMLAAAAVYVGNDVADRHRDRHHPVKRHRPVAAGRVPVPLAYAWCLALLTLLALLLYAGAAGPAWPVLVYLVLNVCYSRGLKHVPLVEVGVVAAGFVLRVVQGHLALGVAASGWLLVTVFAGCLLLTVGKRRQELLDSGTAHRPALRGYSVELAGHLLQLTSVLAVTAGLVWLRTEAPFHPYGEVAMLLSTPFVLYLMSRYLQLALVRRAGGDPVRLLLRDRAVLVAGLLWGATLATLLAVAQFPAVAALLS</sequence>
<proteinExistence type="predicted"/>
<dbReference type="GO" id="GO:0016765">
    <property type="term" value="F:transferase activity, transferring alkyl or aryl (other than methyl) groups"/>
    <property type="evidence" value="ECO:0007669"/>
    <property type="project" value="InterPro"/>
</dbReference>
<evidence type="ECO:0000256" key="3">
    <source>
        <dbReference type="ARBA" id="ARBA00022989"/>
    </source>
</evidence>
<gene>
    <name evidence="7" type="ORF">GA0070614_5277</name>
</gene>
<dbReference type="Pfam" id="PF01040">
    <property type="entry name" value="UbiA"/>
    <property type="match status" value="1"/>
</dbReference>
<name>A0A1C5JTR8_9ACTN</name>
<dbReference type="InterPro" id="IPR044878">
    <property type="entry name" value="UbiA_sf"/>
</dbReference>
<dbReference type="Gene3D" id="1.10.357.140">
    <property type="entry name" value="UbiA prenyltransferase"/>
    <property type="match status" value="1"/>
</dbReference>
<evidence type="ECO:0000256" key="5">
    <source>
        <dbReference type="SAM" id="MobiDB-lite"/>
    </source>
</evidence>
<evidence type="ECO:0000313" key="8">
    <source>
        <dbReference type="Proteomes" id="UP000198215"/>
    </source>
</evidence>
<feature type="transmembrane region" description="Helical" evidence="6">
    <location>
        <begin position="159"/>
        <end position="176"/>
    </location>
</feature>
<evidence type="ECO:0000256" key="1">
    <source>
        <dbReference type="ARBA" id="ARBA00004141"/>
    </source>
</evidence>
<keyword evidence="3 6" id="KW-1133">Transmembrane helix</keyword>
<feature type="transmembrane region" description="Helical" evidence="6">
    <location>
        <begin position="298"/>
        <end position="326"/>
    </location>
</feature>
<keyword evidence="4 6" id="KW-0472">Membrane</keyword>
<keyword evidence="2 6" id="KW-0812">Transmembrane</keyword>
<feature type="region of interest" description="Disordered" evidence="5">
    <location>
        <begin position="1"/>
        <end position="21"/>
    </location>
</feature>
<dbReference type="CDD" id="cd13963">
    <property type="entry name" value="PT_UbiA_2"/>
    <property type="match status" value="1"/>
</dbReference>
<accession>A0A1C5JTR8</accession>
<dbReference type="OrthoDB" id="9803632at2"/>
<feature type="transmembrane region" description="Helical" evidence="6">
    <location>
        <begin position="107"/>
        <end position="129"/>
    </location>
</feature>
<dbReference type="EMBL" id="LT607753">
    <property type="protein sequence ID" value="SCG73701.1"/>
    <property type="molecule type" value="Genomic_DNA"/>
</dbReference>
<reference evidence="8" key="1">
    <citation type="submission" date="2016-06" db="EMBL/GenBank/DDBJ databases">
        <authorList>
            <person name="Varghese N."/>
            <person name="Submissions Spin"/>
        </authorList>
    </citation>
    <scope>NUCLEOTIDE SEQUENCE [LARGE SCALE GENOMIC DNA]</scope>
    <source>
        <strain evidence="8">DSM 45161</strain>
    </source>
</reference>
<feature type="transmembrane region" description="Helical" evidence="6">
    <location>
        <begin position="65"/>
        <end position="86"/>
    </location>
</feature>
<dbReference type="InterPro" id="IPR000537">
    <property type="entry name" value="UbiA_prenyltransferase"/>
</dbReference>
<keyword evidence="8" id="KW-1185">Reference proteome</keyword>
<dbReference type="RefSeq" id="WP_088978438.1">
    <property type="nucleotide sequence ID" value="NZ_LT607753.1"/>
</dbReference>
<dbReference type="AlphaFoldDB" id="A0A1C5JTR8"/>
<keyword evidence="7" id="KW-0808">Transferase</keyword>
<evidence type="ECO:0000256" key="4">
    <source>
        <dbReference type="ARBA" id="ARBA00023136"/>
    </source>
</evidence>
<protein>
    <submittedName>
        <fullName evidence="7">4-hydroxybenzoate polyprenyltransferase</fullName>
    </submittedName>
</protein>
<organism evidence="7 8">
    <name type="scientific">Micromonospora coxensis</name>
    <dbReference type="NCBI Taxonomy" id="356852"/>
    <lineage>
        <taxon>Bacteria</taxon>
        <taxon>Bacillati</taxon>
        <taxon>Actinomycetota</taxon>
        <taxon>Actinomycetes</taxon>
        <taxon>Micromonosporales</taxon>
        <taxon>Micromonosporaceae</taxon>
        <taxon>Micromonospora</taxon>
    </lineage>
</organism>
<feature type="transmembrane region" description="Helical" evidence="6">
    <location>
        <begin position="182"/>
        <end position="203"/>
    </location>
</feature>
<feature type="transmembrane region" description="Helical" evidence="6">
    <location>
        <begin position="135"/>
        <end position="152"/>
    </location>
</feature>
<feature type="transmembrane region" description="Helical" evidence="6">
    <location>
        <begin position="224"/>
        <end position="248"/>
    </location>
</feature>
<evidence type="ECO:0000256" key="2">
    <source>
        <dbReference type="ARBA" id="ARBA00022692"/>
    </source>
</evidence>
<dbReference type="Proteomes" id="UP000198215">
    <property type="component" value="Chromosome I"/>
</dbReference>
<evidence type="ECO:0000313" key="7">
    <source>
        <dbReference type="EMBL" id="SCG73701.1"/>
    </source>
</evidence>
<comment type="subcellular location">
    <subcellularLocation>
        <location evidence="1">Membrane</location>
        <topology evidence="1">Multi-pass membrane protein</topology>
    </subcellularLocation>
</comment>
<dbReference type="GO" id="GO:0016020">
    <property type="term" value="C:membrane"/>
    <property type="evidence" value="ECO:0007669"/>
    <property type="project" value="UniProtKB-SubCell"/>
</dbReference>